<dbReference type="KEGG" id="pfer:IRI77_23305"/>
<dbReference type="InterPro" id="IPR019734">
    <property type="entry name" value="TPR_rpt"/>
</dbReference>
<keyword evidence="1" id="KW-0677">Repeat</keyword>
<dbReference type="GO" id="GO:0035269">
    <property type="term" value="P:protein O-linked glycosylation via mannose"/>
    <property type="evidence" value="ECO:0007669"/>
    <property type="project" value="TreeGrafter"/>
</dbReference>
<keyword evidence="5" id="KW-1185">Reference proteome</keyword>
<reference evidence="4 5" key="1">
    <citation type="submission" date="2020-10" db="EMBL/GenBank/DDBJ databases">
        <title>Complete genome sequence of Paludibaculum fermentans P105T, a facultatively anaerobic acidobacterium capable of dissimilatory Fe(III) reduction.</title>
        <authorList>
            <person name="Dedysh S.N."/>
            <person name="Beletsky A.V."/>
            <person name="Kulichevskaya I.S."/>
            <person name="Mardanov A.V."/>
            <person name="Ravin N.V."/>
        </authorList>
    </citation>
    <scope>NUCLEOTIDE SEQUENCE [LARGE SCALE GENOMIC DNA]</scope>
    <source>
        <strain evidence="4 5">P105</strain>
    </source>
</reference>
<sequence length="340" mass="38633">MTGLLAVTAMALWLQAGPDLLSDQAQQLAMQKRYDEAEVLWKRALQAAPDHFPSLFNLGFMRYSLGQFTAAEDWLTRAARAKPGDFNSRYLLGTTLLKLERREDALRAWRAALAVQPNNYKLMQIMSVEYSNGYYYKEACAVGRQAVALRGDTPEPWFVAIKACFEARDPETLALTKQAAERFPESARANFEYGFQLQKAGLRDESLPFLRKAMSQDPSYEEPFYFYGNLMLLDEQYGQAVEPLRTALKLRPDYVSACVALAKALMGLDRNQEAKEALEACARMSPAHPQPHLFLSQVYFRLGDEEKATAEKLLSLRLRRENPTIMESPQARPFPVTPRR</sequence>
<dbReference type="InterPro" id="IPR052346">
    <property type="entry name" value="O-mannosyl-transferase_TMTC"/>
</dbReference>
<gene>
    <name evidence="4" type="ORF">IRI77_23305</name>
</gene>
<dbReference type="Pfam" id="PF14559">
    <property type="entry name" value="TPR_19"/>
    <property type="match status" value="1"/>
</dbReference>
<dbReference type="PANTHER" id="PTHR44227">
    <property type="match status" value="1"/>
</dbReference>
<evidence type="ECO:0000313" key="5">
    <source>
        <dbReference type="Proteomes" id="UP000593892"/>
    </source>
</evidence>
<dbReference type="GO" id="GO:0030968">
    <property type="term" value="P:endoplasmic reticulum unfolded protein response"/>
    <property type="evidence" value="ECO:0007669"/>
    <property type="project" value="TreeGrafter"/>
</dbReference>
<evidence type="ECO:0000256" key="3">
    <source>
        <dbReference type="PROSITE-ProRule" id="PRU00339"/>
    </source>
</evidence>
<name>A0A7S7NMA5_PALFE</name>
<dbReference type="PANTHER" id="PTHR44227:SF3">
    <property type="entry name" value="PROTEIN O-MANNOSYL-TRANSFERASE TMTC4"/>
    <property type="match status" value="1"/>
</dbReference>
<organism evidence="4 5">
    <name type="scientific">Paludibaculum fermentans</name>
    <dbReference type="NCBI Taxonomy" id="1473598"/>
    <lineage>
        <taxon>Bacteria</taxon>
        <taxon>Pseudomonadati</taxon>
        <taxon>Acidobacteriota</taxon>
        <taxon>Terriglobia</taxon>
        <taxon>Bryobacterales</taxon>
        <taxon>Bryobacteraceae</taxon>
        <taxon>Paludibaculum</taxon>
    </lineage>
</organism>
<proteinExistence type="predicted"/>
<feature type="repeat" description="TPR" evidence="3">
    <location>
        <begin position="86"/>
        <end position="119"/>
    </location>
</feature>
<dbReference type="InterPro" id="IPR011990">
    <property type="entry name" value="TPR-like_helical_dom_sf"/>
</dbReference>
<evidence type="ECO:0000313" key="4">
    <source>
        <dbReference type="EMBL" id="QOY85739.1"/>
    </source>
</evidence>
<evidence type="ECO:0000256" key="1">
    <source>
        <dbReference type="ARBA" id="ARBA00022737"/>
    </source>
</evidence>
<dbReference type="PROSITE" id="PS50005">
    <property type="entry name" value="TPR"/>
    <property type="match status" value="2"/>
</dbReference>
<evidence type="ECO:0000256" key="2">
    <source>
        <dbReference type="ARBA" id="ARBA00022803"/>
    </source>
</evidence>
<protein>
    <submittedName>
        <fullName evidence="4">Tetratricopeptide repeat protein</fullName>
    </submittedName>
</protein>
<dbReference type="Proteomes" id="UP000593892">
    <property type="component" value="Chromosome"/>
</dbReference>
<feature type="repeat" description="TPR" evidence="3">
    <location>
        <begin position="221"/>
        <end position="254"/>
    </location>
</feature>
<accession>A0A7S7NMA5</accession>
<dbReference type="GO" id="GO:0000030">
    <property type="term" value="F:mannosyltransferase activity"/>
    <property type="evidence" value="ECO:0007669"/>
    <property type="project" value="TreeGrafter"/>
</dbReference>
<dbReference type="Pfam" id="PF12895">
    <property type="entry name" value="ANAPC3"/>
    <property type="match status" value="1"/>
</dbReference>
<dbReference type="EMBL" id="CP063849">
    <property type="protein sequence ID" value="QOY85739.1"/>
    <property type="molecule type" value="Genomic_DNA"/>
</dbReference>
<dbReference type="Gene3D" id="1.25.40.10">
    <property type="entry name" value="Tetratricopeptide repeat domain"/>
    <property type="match status" value="2"/>
</dbReference>
<keyword evidence="2 3" id="KW-0802">TPR repeat</keyword>
<dbReference type="AlphaFoldDB" id="A0A7S7NMA5"/>
<dbReference type="SMART" id="SM00028">
    <property type="entry name" value="TPR"/>
    <property type="match status" value="6"/>
</dbReference>
<dbReference type="RefSeq" id="WP_194447409.1">
    <property type="nucleotide sequence ID" value="NZ_CP063849.1"/>
</dbReference>
<dbReference type="SUPFAM" id="SSF48452">
    <property type="entry name" value="TPR-like"/>
    <property type="match status" value="2"/>
</dbReference>